<comment type="caution">
    <text evidence="1">The sequence shown here is derived from an EMBL/GenBank/DDBJ whole genome shotgun (WGS) entry which is preliminary data.</text>
</comment>
<name>A0A834WI58_9FABA</name>
<proteinExistence type="predicted"/>
<dbReference type="EMBL" id="JAAIUW010000008">
    <property type="protein sequence ID" value="KAF7821718.1"/>
    <property type="molecule type" value="Genomic_DNA"/>
</dbReference>
<organism evidence="1 2">
    <name type="scientific">Senna tora</name>
    <dbReference type="NCBI Taxonomy" id="362788"/>
    <lineage>
        <taxon>Eukaryota</taxon>
        <taxon>Viridiplantae</taxon>
        <taxon>Streptophyta</taxon>
        <taxon>Embryophyta</taxon>
        <taxon>Tracheophyta</taxon>
        <taxon>Spermatophyta</taxon>
        <taxon>Magnoliopsida</taxon>
        <taxon>eudicotyledons</taxon>
        <taxon>Gunneridae</taxon>
        <taxon>Pentapetalae</taxon>
        <taxon>rosids</taxon>
        <taxon>fabids</taxon>
        <taxon>Fabales</taxon>
        <taxon>Fabaceae</taxon>
        <taxon>Caesalpinioideae</taxon>
        <taxon>Cassia clade</taxon>
        <taxon>Senna</taxon>
    </lineage>
</organism>
<accession>A0A834WI58</accession>
<protein>
    <submittedName>
        <fullName evidence="1">Uncharacterized protein</fullName>
    </submittedName>
</protein>
<dbReference type="Proteomes" id="UP000634136">
    <property type="component" value="Unassembled WGS sequence"/>
</dbReference>
<reference evidence="1" key="1">
    <citation type="submission" date="2020-09" db="EMBL/GenBank/DDBJ databases">
        <title>Genome-Enabled Discovery of Anthraquinone Biosynthesis in Senna tora.</title>
        <authorList>
            <person name="Kang S.-H."/>
            <person name="Pandey R.P."/>
            <person name="Lee C.-M."/>
            <person name="Sim J.-S."/>
            <person name="Jeong J.-T."/>
            <person name="Choi B.-S."/>
            <person name="Jung M."/>
            <person name="Ginzburg D."/>
            <person name="Zhao K."/>
            <person name="Won S.Y."/>
            <person name="Oh T.-J."/>
            <person name="Yu Y."/>
            <person name="Kim N.-H."/>
            <person name="Lee O.R."/>
            <person name="Lee T.-H."/>
            <person name="Bashyal P."/>
            <person name="Kim T.-S."/>
            <person name="Lee W.-H."/>
            <person name="Kawkins C."/>
            <person name="Kim C.-K."/>
            <person name="Kim J.S."/>
            <person name="Ahn B.O."/>
            <person name="Rhee S.Y."/>
            <person name="Sohng J.K."/>
        </authorList>
    </citation>
    <scope>NUCLEOTIDE SEQUENCE</scope>
    <source>
        <tissue evidence="1">Leaf</tissue>
    </source>
</reference>
<dbReference type="AlphaFoldDB" id="A0A834WI58"/>
<gene>
    <name evidence="1" type="ORF">G2W53_027173</name>
</gene>
<evidence type="ECO:0000313" key="2">
    <source>
        <dbReference type="Proteomes" id="UP000634136"/>
    </source>
</evidence>
<evidence type="ECO:0000313" key="1">
    <source>
        <dbReference type="EMBL" id="KAF7821718.1"/>
    </source>
</evidence>
<sequence>MEAQILSIWVAKTNQNQYLVMKNTKEHTEKTTHGYPRLRRRSRLGRTIDC</sequence>
<keyword evidence="2" id="KW-1185">Reference proteome</keyword>